<keyword evidence="2" id="KW-1185">Reference proteome</keyword>
<dbReference type="AlphaFoldDB" id="A0A9W7GH77"/>
<gene>
    <name evidence="1" type="ORF">TrCOL_g7727</name>
</gene>
<dbReference type="EMBL" id="BRYA01001490">
    <property type="protein sequence ID" value="GMI44691.1"/>
    <property type="molecule type" value="Genomic_DNA"/>
</dbReference>
<comment type="caution">
    <text evidence="1">The sequence shown here is derived from an EMBL/GenBank/DDBJ whole genome shotgun (WGS) entry which is preliminary data.</text>
</comment>
<dbReference type="Proteomes" id="UP001165065">
    <property type="component" value="Unassembled WGS sequence"/>
</dbReference>
<evidence type="ECO:0000313" key="2">
    <source>
        <dbReference type="Proteomes" id="UP001165065"/>
    </source>
</evidence>
<proteinExistence type="predicted"/>
<organism evidence="1 2">
    <name type="scientific">Triparma columacea</name>
    <dbReference type="NCBI Taxonomy" id="722753"/>
    <lineage>
        <taxon>Eukaryota</taxon>
        <taxon>Sar</taxon>
        <taxon>Stramenopiles</taxon>
        <taxon>Ochrophyta</taxon>
        <taxon>Bolidophyceae</taxon>
        <taxon>Parmales</taxon>
        <taxon>Triparmaceae</taxon>
        <taxon>Triparma</taxon>
    </lineage>
</organism>
<evidence type="ECO:0000313" key="1">
    <source>
        <dbReference type="EMBL" id="GMI44691.1"/>
    </source>
</evidence>
<dbReference type="OrthoDB" id="191274at2759"/>
<sequence>MISQFPSLLPRTTFSPHFIYVFQLFAINLLLARAGEIEDLELRFVVKNCYNAFASTSNFDISGNSKPKSIEPYRKHFFTAVIDDSQEEHNIVYNSIMADEVYKELKELGDRGGGNKESLAQRVEDTKKFFGKSMQAEAEDENYTYVFEINGETYEGKTVGPILFELDEGQILVEVKQFDAKKQLLNQHRAEIVIAPVRRTMGELLASDRMKFFSAVQKMYAVPTEEGRKEFGENYVGMQDVWAAHNLFAVDSEHYLLDGGVDEASSTKLLSAAAEHSRITHSYRKPIQKGDLTSYMEIDADLNEYTEKKGRNPNAIVSSEFNGGKDKLGALQKLAASHSMLVNSQHAQMMTNFATFATWFEKGVQSVDPSVALPYFDEGGELGGTNFQSSVWKEKYSASRGSMNLIAGATGECSEGDGECPTDDETIIQVETEGKFTYVPIITHQEGRFENGVDVSVSKGFAVPLITKEKERDAEE</sequence>
<protein>
    <submittedName>
        <fullName evidence="1">Uncharacterized protein</fullName>
    </submittedName>
</protein>
<accession>A0A9W7GH77</accession>
<reference evidence="2" key="1">
    <citation type="journal article" date="2023" name="Commun. Biol.">
        <title>Genome analysis of Parmales, the sister group of diatoms, reveals the evolutionary specialization of diatoms from phago-mixotrophs to photoautotrophs.</title>
        <authorList>
            <person name="Ban H."/>
            <person name="Sato S."/>
            <person name="Yoshikawa S."/>
            <person name="Yamada K."/>
            <person name="Nakamura Y."/>
            <person name="Ichinomiya M."/>
            <person name="Sato N."/>
            <person name="Blanc-Mathieu R."/>
            <person name="Endo H."/>
            <person name="Kuwata A."/>
            <person name="Ogata H."/>
        </authorList>
    </citation>
    <scope>NUCLEOTIDE SEQUENCE [LARGE SCALE GENOMIC DNA]</scope>
</reference>
<name>A0A9W7GH77_9STRA</name>